<proteinExistence type="predicted"/>
<dbReference type="OrthoDB" id="1101576at2759"/>
<dbReference type="EMBL" id="JWZT01002253">
    <property type="protein sequence ID" value="KII69915.1"/>
    <property type="molecule type" value="Genomic_DNA"/>
</dbReference>
<dbReference type="AlphaFoldDB" id="A0A0C2N0L3"/>
<accession>A0A0C2N0L3</accession>
<sequence>MDPMIDTTTADDVYQCLEESLDRFSVDWNQAVSLATDGAPQMISKKVGDSTKLKEKLQQLNIICHGTTLMYEWLMLAQCIKHKLRVFTLLSMLEFFKFCRPVRGALLEFYPARHGK</sequence>
<name>A0A0C2N0L3_THEKT</name>
<evidence type="ECO:0000313" key="2">
    <source>
        <dbReference type="Proteomes" id="UP000031668"/>
    </source>
</evidence>
<dbReference type="Proteomes" id="UP000031668">
    <property type="component" value="Unassembled WGS sequence"/>
</dbReference>
<organism evidence="1 2">
    <name type="scientific">Thelohanellus kitauei</name>
    <name type="common">Myxosporean</name>
    <dbReference type="NCBI Taxonomy" id="669202"/>
    <lineage>
        <taxon>Eukaryota</taxon>
        <taxon>Metazoa</taxon>
        <taxon>Cnidaria</taxon>
        <taxon>Myxozoa</taxon>
        <taxon>Myxosporea</taxon>
        <taxon>Bivalvulida</taxon>
        <taxon>Platysporina</taxon>
        <taxon>Myxobolidae</taxon>
        <taxon>Thelohanellus</taxon>
    </lineage>
</organism>
<protein>
    <submittedName>
        <fullName evidence="1">Uncharacterized protein</fullName>
    </submittedName>
</protein>
<reference evidence="1 2" key="1">
    <citation type="journal article" date="2014" name="Genome Biol. Evol.">
        <title>The genome of the myxosporean Thelohanellus kitauei shows adaptations to nutrient acquisition within its fish host.</title>
        <authorList>
            <person name="Yang Y."/>
            <person name="Xiong J."/>
            <person name="Zhou Z."/>
            <person name="Huo F."/>
            <person name="Miao W."/>
            <person name="Ran C."/>
            <person name="Liu Y."/>
            <person name="Zhang J."/>
            <person name="Feng J."/>
            <person name="Wang M."/>
            <person name="Wang M."/>
            <person name="Wang L."/>
            <person name="Yao B."/>
        </authorList>
    </citation>
    <scope>NUCLEOTIDE SEQUENCE [LARGE SCALE GENOMIC DNA]</scope>
    <source>
        <strain evidence="1">Wuqing</strain>
    </source>
</reference>
<comment type="caution">
    <text evidence="1">The sequence shown here is derived from an EMBL/GenBank/DDBJ whole genome shotgun (WGS) entry which is preliminary data.</text>
</comment>
<keyword evidence="2" id="KW-1185">Reference proteome</keyword>
<evidence type="ECO:0000313" key="1">
    <source>
        <dbReference type="EMBL" id="KII69915.1"/>
    </source>
</evidence>
<gene>
    <name evidence="1" type="ORF">RF11_15696</name>
</gene>